<gene>
    <name evidence="1" type="ORF">ACFFVF_10725</name>
</gene>
<dbReference type="RefSeq" id="WP_236457905.1">
    <property type="nucleotide sequence ID" value="NZ_CBCSGE010000005.1"/>
</dbReference>
<keyword evidence="2" id="KW-1185">Reference proteome</keyword>
<protein>
    <submittedName>
        <fullName evidence="1">Uncharacterized protein</fullName>
    </submittedName>
</protein>
<evidence type="ECO:0000313" key="1">
    <source>
        <dbReference type="EMBL" id="MFB9096991.1"/>
    </source>
</evidence>
<dbReference type="EMBL" id="JBHMEY010000029">
    <property type="protein sequence ID" value="MFB9096991.1"/>
    <property type="molecule type" value="Genomic_DNA"/>
</dbReference>
<reference evidence="1 2" key="1">
    <citation type="submission" date="2024-09" db="EMBL/GenBank/DDBJ databases">
        <authorList>
            <person name="Sun Q."/>
            <person name="Mori K."/>
        </authorList>
    </citation>
    <scope>NUCLEOTIDE SEQUENCE [LARGE SCALE GENOMIC DNA]</scope>
    <source>
        <strain evidence="1 2">CECT 7955</strain>
    </source>
</reference>
<dbReference type="Proteomes" id="UP001589607">
    <property type="component" value="Unassembled WGS sequence"/>
</dbReference>
<name>A0ABV5GPT2_9FLAO</name>
<proteinExistence type="predicted"/>
<sequence>MTKKEQLVKRNNEVHDIVIVSLKTSEELDAHRKTRETERNEYYGNYQ</sequence>
<comment type="caution">
    <text evidence="1">The sequence shown here is derived from an EMBL/GenBank/DDBJ whole genome shotgun (WGS) entry which is preliminary data.</text>
</comment>
<organism evidence="1 2">
    <name type="scientific">Flavobacterium jumunjinense</name>
    <dbReference type="NCBI Taxonomy" id="998845"/>
    <lineage>
        <taxon>Bacteria</taxon>
        <taxon>Pseudomonadati</taxon>
        <taxon>Bacteroidota</taxon>
        <taxon>Flavobacteriia</taxon>
        <taxon>Flavobacteriales</taxon>
        <taxon>Flavobacteriaceae</taxon>
        <taxon>Flavobacterium</taxon>
    </lineage>
</organism>
<evidence type="ECO:0000313" key="2">
    <source>
        <dbReference type="Proteomes" id="UP001589607"/>
    </source>
</evidence>
<accession>A0ABV5GPT2</accession>